<dbReference type="RefSeq" id="WP_046348366.1">
    <property type="nucleotide sequence ID" value="NZ_BBWU01000033.1"/>
</dbReference>
<comment type="caution">
    <text evidence="1">The sequence shown here is derived from an EMBL/GenBank/DDBJ whole genome shotgun (WGS) entry which is preliminary data.</text>
</comment>
<protein>
    <submittedName>
        <fullName evidence="1">Uncharacterized protein</fullName>
    </submittedName>
</protein>
<dbReference type="EMBL" id="BBWU01000033">
    <property type="protein sequence ID" value="GAO39545.1"/>
    <property type="molecule type" value="Genomic_DNA"/>
</dbReference>
<evidence type="ECO:0000313" key="2">
    <source>
        <dbReference type="Proteomes" id="UP000033202"/>
    </source>
</evidence>
<name>A0A0E9MQY6_9SPHN</name>
<accession>A0A0E9MQY6</accession>
<evidence type="ECO:0000313" key="1">
    <source>
        <dbReference type="EMBL" id="GAO39545.1"/>
    </source>
</evidence>
<sequence>MTDSAIYFRQQAERCFRLAWSCADERTTASLRLMAQDYLEKAQQLEGGENDNLVTVRPIKS</sequence>
<organism evidence="1 2">
    <name type="scientific">Sphingomonas changbaiensis NBRC 104936</name>
    <dbReference type="NCBI Taxonomy" id="1219043"/>
    <lineage>
        <taxon>Bacteria</taxon>
        <taxon>Pseudomonadati</taxon>
        <taxon>Pseudomonadota</taxon>
        <taxon>Alphaproteobacteria</taxon>
        <taxon>Sphingomonadales</taxon>
        <taxon>Sphingomonadaceae</taxon>
        <taxon>Sphingomonas</taxon>
    </lineage>
</organism>
<proteinExistence type="predicted"/>
<reference evidence="1 2" key="1">
    <citation type="submission" date="2015-04" db="EMBL/GenBank/DDBJ databases">
        <title>Whole genome shotgun sequence of Sphingomonas changbaiensis NBRC 104936.</title>
        <authorList>
            <person name="Katano-Makiyama Y."/>
            <person name="Hosoyama A."/>
            <person name="Hashimoto M."/>
            <person name="Noguchi M."/>
            <person name="Tsuchikane K."/>
            <person name="Ohji S."/>
            <person name="Yamazoe A."/>
            <person name="Ichikawa N."/>
            <person name="Kimura A."/>
            <person name="Fujita N."/>
        </authorList>
    </citation>
    <scope>NUCLEOTIDE SEQUENCE [LARGE SCALE GENOMIC DNA]</scope>
    <source>
        <strain evidence="1 2">NBRC 104936</strain>
    </source>
</reference>
<dbReference type="Proteomes" id="UP000033202">
    <property type="component" value="Unassembled WGS sequence"/>
</dbReference>
<gene>
    <name evidence="1" type="ORF">SCH01S_33_00320</name>
</gene>
<keyword evidence="2" id="KW-1185">Reference proteome</keyword>
<dbReference type="AlphaFoldDB" id="A0A0E9MQY6"/>